<dbReference type="Pfam" id="PF02386">
    <property type="entry name" value="TrkH"/>
    <property type="match status" value="1"/>
</dbReference>
<comment type="function">
    <text evidence="10">Low-affinity potassium transport system. Interacts with Trk system potassium uptake protein TrkA.</text>
</comment>
<feature type="transmembrane region" description="Helical" evidence="12">
    <location>
        <begin position="144"/>
        <end position="164"/>
    </location>
</feature>
<name>A0A516H5U6_9PROT</name>
<keyword evidence="9 10" id="KW-0472">Membrane</keyword>
<keyword evidence="10" id="KW-0997">Cell inner membrane</keyword>
<feature type="transmembrane region" description="Helical" evidence="12">
    <location>
        <begin position="20"/>
        <end position="42"/>
    </location>
</feature>
<reference evidence="13 14" key="1">
    <citation type="submission" date="2019-07" db="EMBL/GenBank/DDBJ databases">
        <title>Genome sequencing for Ferrovibrio sp. K5.</title>
        <authorList>
            <person name="Park S.-J."/>
        </authorList>
    </citation>
    <scope>NUCLEOTIDE SEQUENCE [LARGE SCALE GENOMIC DNA]</scope>
    <source>
        <strain evidence="13 14">K5</strain>
    </source>
</reference>
<dbReference type="GO" id="GO:0046872">
    <property type="term" value="F:metal ion binding"/>
    <property type="evidence" value="ECO:0007669"/>
    <property type="project" value="UniProtKB-KW"/>
</dbReference>
<feature type="binding site" evidence="11">
    <location>
        <position position="442"/>
    </location>
    <ligand>
        <name>K(+)</name>
        <dbReference type="ChEBI" id="CHEBI:29103"/>
    </ligand>
</feature>
<accession>A0A516H5U6</accession>
<keyword evidence="4 10" id="KW-0633">Potassium transport</keyword>
<keyword evidence="8 10" id="KW-0406">Ion transport</keyword>
<keyword evidence="14" id="KW-1185">Reference proteome</keyword>
<comment type="similarity">
    <text evidence="10">Belongs to the TrkH potassium transport family.</text>
</comment>
<feature type="transmembrane region" description="Helical" evidence="12">
    <location>
        <begin position="466"/>
        <end position="486"/>
    </location>
</feature>
<keyword evidence="2 10" id="KW-0813">Transport</keyword>
<gene>
    <name evidence="13" type="ORF">FNB15_18405</name>
</gene>
<evidence type="ECO:0000256" key="6">
    <source>
        <dbReference type="ARBA" id="ARBA00022958"/>
    </source>
</evidence>
<organism evidence="13 14">
    <name type="scientific">Ferrovibrio terrae</name>
    <dbReference type="NCBI Taxonomy" id="2594003"/>
    <lineage>
        <taxon>Bacteria</taxon>
        <taxon>Pseudomonadati</taxon>
        <taxon>Pseudomonadota</taxon>
        <taxon>Alphaproteobacteria</taxon>
        <taxon>Rhodospirillales</taxon>
        <taxon>Rhodospirillaceae</taxon>
        <taxon>Ferrovibrio</taxon>
    </lineage>
</organism>
<dbReference type="PIRSF" id="PIRSF006247">
    <property type="entry name" value="TrkH"/>
    <property type="match status" value="1"/>
</dbReference>
<dbReference type="GO" id="GO:0015379">
    <property type="term" value="F:potassium:chloride symporter activity"/>
    <property type="evidence" value="ECO:0007669"/>
    <property type="project" value="InterPro"/>
</dbReference>
<evidence type="ECO:0000256" key="7">
    <source>
        <dbReference type="ARBA" id="ARBA00022989"/>
    </source>
</evidence>
<comment type="subcellular location">
    <subcellularLocation>
        <location evidence="10">Cell inner membrane</location>
        <topology evidence="10">Multi-pass membrane protein</topology>
    </subcellularLocation>
    <subcellularLocation>
        <location evidence="1">Cell membrane</location>
        <topology evidence="1">Multi-pass membrane protein</topology>
    </subcellularLocation>
</comment>
<feature type="transmembrane region" description="Helical" evidence="12">
    <location>
        <begin position="249"/>
        <end position="270"/>
    </location>
</feature>
<evidence type="ECO:0000256" key="11">
    <source>
        <dbReference type="PIRSR" id="PIRSR006247-1"/>
    </source>
</evidence>
<sequence>MSNAVVSPQKITVRPGPIMFFVGVVSCCIGFAMLAPMLVDIADDHEDYAVFLVCATGTLFLGAGLAFATYDRGQKITLNETLLLLPATWLTVSLVSAVPFMLSELQMPLADAVFEAVSGLTNTGSTVIVGLDDLPRGLLMWRSLLMWIGGFGVVTIAVLALPFLRIGGLQLFSLDLSPNSSKFLPRITEVVKQIGVIYALLTFACTFAFWVAGMSFFDAINHAMTALATGGYSTHDAGFGFFESAAIEWVAVVFMMLGAMPFGLYILATYGRPEMLWRDEQVRLFLAIIAASTAMIALWRLVHEDLGVWEAIRSAAFAVVATITTSGFTGHDYSLWGGFPETVAFLLMLIGGCTGSTVGGIKVFRVLIMLKTLRMQVRRQIYPHGAFRVTFNGDTVSDAIRTGVATYIFTYLLLLVMLMLAISAFGLNFTESLGAAATALGNVGPGLGPNSGPCCTFKEVPAGVKWLMSFGMLAGRLEILILLIPFSRSFWRN</sequence>
<evidence type="ECO:0000313" key="13">
    <source>
        <dbReference type="EMBL" id="QDO99122.1"/>
    </source>
</evidence>
<feature type="binding site" evidence="11">
    <location>
        <position position="230"/>
    </location>
    <ligand>
        <name>K(+)</name>
        <dbReference type="ChEBI" id="CHEBI:29103"/>
    </ligand>
</feature>
<feature type="transmembrane region" description="Helical" evidence="12">
    <location>
        <begin position="48"/>
        <end position="70"/>
    </location>
</feature>
<feature type="binding site" evidence="11">
    <location>
        <position position="123"/>
    </location>
    <ligand>
        <name>K(+)</name>
        <dbReference type="ChEBI" id="CHEBI:29103"/>
    </ligand>
</feature>
<evidence type="ECO:0000256" key="8">
    <source>
        <dbReference type="ARBA" id="ARBA00023065"/>
    </source>
</evidence>
<proteinExistence type="inferred from homology"/>
<evidence type="ECO:0000256" key="4">
    <source>
        <dbReference type="ARBA" id="ARBA00022538"/>
    </source>
</evidence>
<keyword evidence="7 12" id="KW-1133">Transmembrane helix</keyword>
<evidence type="ECO:0000256" key="9">
    <source>
        <dbReference type="ARBA" id="ARBA00023136"/>
    </source>
</evidence>
<evidence type="ECO:0000256" key="12">
    <source>
        <dbReference type="SAM" id="Phobius"/>
    </source>
</evidence>
<dbReference type="KEGG" id="fer:FNB15_18405"/>
<keyword evidence="11" id="KW-0479">Metal-binding</keyword>
<feature type="binding site" evidence="11">
    <location>
        <position position="443"/>
    </location>
    <ligand>
        <name>K(+)</name>
        <dbReference type="ChEBI" id="CHEBI:29103"/>
    </ligand>
</feature>
<dbReference type="PANTHER" id="PTHR32024:SF3">
    <property type="entry name" value="TRK SYSTEM POTASSIUM UPTAKE PROTEIN"/>
    <property type="match status" value="1"/>
</dbReference>
<evidence type="ECO:0000256" key="5">
    <source>
        <dbReference type="ARBA" id="ARBA00022692"/>
    </source>
</evidence>
<dbReference type="PANTHER" id="PTHR32024">
    <property type="entry name" value="TRK SYSTEM POTASSIUM UPTAKE PROTEIN TRKG-RELATED"/>
    <property type="match status" value="1"/>
</dbReference>
<dbReference type="AlphaFoldDB" id="A0A516H5U6"/>
<dbReference type="EMBL" id="CP041636">
    <property type="protein sequence ID" value="QDO99122.1"/>
    <property type="molecule type" value="Genomic_DNA"/>
</dbReference>
<dbReference type="OrthoDB" id="9810952at2"/>
<keyword evidence="3 10" id="KW-1003">Cell membrane</keyword>
<dbReference type="GO" id="GO:0005886">
    <property type="term" value="C:plasma membrane"/>
    <property type="evidence" value="ECO:0007669"/>
    <property type="project" value="UniProtKB-SubCell"/>
</dbReference>
<evidence type="ECO:0000313" key="14">
    <source>
        <dbReference type="Proteomes" id="UP000317496"/>
    </source>
</evidence>
<evidence type="ECO:0000256" key="3">
    <source>
        <dbReference type="ARBA" id="ARBA00022475"/>
    </source>
</evidence>
<feature type="binding site" evidence="11">
    <location>
        <position position="325"/>
    </location>
    <ligand>
        <name>K(+)</name>
        <dbReference type="ChEBI" id="CHEBI:29103"/>
    </ligand>
</feature>
<keyword evidence="6 10" id="KW-0630">Potassium</keyword>
<feature type="transmembrane region" description="Helical" evidence="12">
    <location>
        <begin position="282"/>
        <end position="302"/>
    </location>
</feature>
<dbReference type="Proteomes" id="UP000317496">
    <property type="component" value="Chromosome"/>
</dbReference>
<keyword evidence="5 12" id="KW-0812">Transmembrane</keyword>
<feature type="transmembrane region" description="Helical" evidence="12">
    <location>
        <begin position="404"/>
        <end position="425"/>
    </location>
</feature>
<evidence type="ECO:0000256" key="10">
    <source>
        <dbReference type="PIRNR" id="PIRNR006247"/>
    </source>
</evidence>
<protein>
    <recommendedName>
        <fullName evidence="10">Trk system potassium uptake protein</fullName>
    </recommendedName>
</protein>
<feature type="transmembrane region" description="Helical" evidence="12">
    <location>
        <begin position="82"/>
        <end position="102"/>
    </location>
</feature>
<evidence type="ECO:0000256" key="1">
    <source>
        <dbReference type="ARBA" id="ARBA00004651"/>
    </source>
</evidence>
<feature type="transmembrane region" description="Helical" evidence="12">
    <location>
        <begin position="196"/>
        <end position="217"/>
    </location>
</feature>
<feature type="transmembrane region" description="Helical" evidence="12">
    <location>
        <begin position="343"/>
        <end position="368"/>
    </location>
</feature>
<evidence type="ECO:0000256" key="2">
    <source>
        <dbReference type="ARBA" id="ARBA00022448"/>
    </source>
</evidence>
<dbReference type="InterPro" id="IPR003445">
    <property type="entry name" value="Cat_transpt"/>
</dbReference>
<dbReference type="InterPro" id="IPR004772">
    <property type="entry name" value="TrkH"/>
</dbReference>